<evidence type="ECO:0000313" key="2">
    <source>
        <dbReference type="EMBL" id="GBN68688.1"/>
    </source>
</evidence>
<proteinExistence type="predicted"/>
<name>A0A4Y2QZD7_ARAVE</name>
<keyword evidence="1" id="KW-0812">Transmembrane</keyword>
<protein>
    <submittedName>
        <fullName evidence="2">Uncharacterized protein</fullName>
    </submittedName>
</protein>
<sequence>MFGFYFFSPSFPGSGKGNDWIPFIAIVVLFSFRTAVTEFLQKDKLMIFFPVSFVELAFQGALLFIKAPLSLRTGRNGHEDLNAALSAPDAPLRLAMNLAF</sequence>
<dbReference type="AlphaFoldDB" id="A0A4Y2QZD7"/>
<gene>
    <name evidence="2" type="ORF">AVEN_77888_1</name>
</gene>
<keyword evidence="1" id="KW-0472">Membrane</keyword>
<accession>A0A4Y2QZD7</accession>
<evidence type="ECO:0000313" key="3">
    <source>
        <dbReference type="Proteomes" id="UP000499080"/>
    </source>
</evidence>
<organism evidence="2 3">
    <name type="scientific">Araneus ventricosus</name>
    <name type="common">Orbweaver spider</name>
    <name type="synonym">Epeira ventricosa</name>
    <dbReference type="NCBI Taxonomy" id="182803"/>
    <lineage>
        <taxon>Eukaryota</taxon>
        <taxon>Metazoa</taxon>
        <taxon>Ecdysozoa</taxon>
        <taxon>Arthropoda</taxon>
        <taxon>Chelicerata</taxon>
        <taxon>Arachnida</taxon>
        <taxon>Araneae</taxon>
        <taxon>Araneomorphae</taxon>
        <taxon>Entelegynae</taxon>
        <taxon>Araneoidea</taxon>
        <taxon>Araneidae</taxon>
        <taxon>Araneus</taxon>
    </lineage>
</organism>
<keyword evidence="1" id="KW-1133">Transmembrane helix</keyword>
<reference evidence="2 3" key="1">
    <citation type="journal article" date="2019" name="Sci. Rep.">
        <title>Orb-weaving spider Araneus ventricosus genome elucidates the spidroin gene catalogue.</title>
        <authorList>
            <person name="Kono N."/>
            <person name="Nakamura H."/>
            <person name="Ohtoshi R."/>
            <person name="Moran D.A.P."/>
            <person name="Shinohara A."/>
            <person name="Yoshida Y."/>
            <person name="Fujiwara M."/>
            <person name="Mori M."/>
            <person name="Tomita M."/>
            <person name="Arakawa K."/>
        </authorList>
    </citation>
    <scope>NUCLEOTIDE SEQUENCE [LARGE SCALE GENOMIC DNA]</scope>
</reference>
<dbReference type="Proteomes" id="UP000499080">
    <property type="component" value="Unassembled WGS sequence"/>
</dbReference>
<feature type="transmembrane region" description="Helical" evidence="1">
    <location>
        <begin position="20"/>
        <end position="40"/>
    </location>
</feature>
<evidence type="ECO:0000256" key="1">
    <source>
        <dbReference type="SAM" id="Phobius"/>
    </source>
</evidence>
<keyword evidence="3" id="KW-1185">Reference proteome</keyword>
<dbReference type="EMBL" id="BGPR01015294">
    <property type="protein sequence ID" value="GBN68688.1"/>
    <property type="molecule type" value="Genomic_DNA"/>
</dbReference>
<comment type="caution">
    <text evidence="2">The sequence shown here is derived from an EMBL/GenBank/DDBJ whole genome shotgun (WGS) entry which is preliminary data.</text>
</comment>